<proteinExistence type="predicted"/>
<evidence type="ECO:0000313" key="2">
    <source>
        <dbReference type="Proteomes" id="UP000030686"/>
    </source>
</evidence>
<accession>W6QKZ0</accession>
<protein>
    <submittedName>
        <fullName evidence="1">Uncharacterized protein</fullName>
    </submittedName>
</protein>
<reference evidence="1" key="1">
    <citation type="journal article" date="2014" name="Nat. Commun.">
        <title>Multiple recent horizontal transfers of a large genomic region in cheese making fungi.</title>
        <authorList>
            <person name="Cheeseman K."/>
            <person name="Ropars J."/>
            <person name="Renault P."/>
            <person name="Dupont J."/>
            <person name="Gouzy J."/>
            <person name="Branca A."/>
            <person name="Abraham A.L."/>
            <person name="Ceppi M."/>
            <person name="Conseiller E."/>
            <person name="Debuchy R."/>
            <person name="Malagnac F."/>
            <person name="Goarin A."/>
            <person name="Silar P."/>
            <person name="Lacoste S."/>
            <person name="Sallet E."/>
            <person name="Bensimon A."/>
            <person name="Giraud T."/>
            <person name="Brygoo Y."/>
        </authorList>
    </citation>
    <scope>NUCLEOTIDE SEQUENCE [LARGE SCALE GENOMIC DNA]</scope>
    <source>
        <strain evidence="1">FM164</strain>
    </source>
</reference>
<organism evidence="1 2">
    <name type="scientific">Penicillium roqueforti (strain FM164)</name>
    <dbReference type="NCBI Taxonomy" id="1365484"/>
    <lineage>
        <taxon>Eukaryota</taxon>
        <taxon>Fungi</taxon>
        <taxon>Dikarya</taxon>
        <taxon>Ascomycota</taxon>
        <taxon>Pezizomycotina</taxon>
        <taxon>Eurotiomycetes</taxon>
        <taxon>Eurotiomycetidae</taxon>
        <taxon>Eurotiales</taxon>
        <taxon>Aspergillaceae</taxon>
        <taxon>Penicillium</taxon>
    </lineage>
</organism>
<dbReference type="Proteomes" id="UP000030686">
    <property type="component" value="Unassembled WGS sequence"/>
</dbReference>
<evidence type="ECO:0000313" key="1">
    <source>
        <dbReference type="EMBL" id="CDM36666.1"/>
    </source>
</evidence>
<name>W6QKZ0_PENRF</name>
<dbReference type="EMBL" id="HG792019">
    <property type="protein sequence ID" value="CDM36666.1"/>
    <property type="molecule type" value="Genomic_DNA"/>
</dbReference>
<dbReference type="AlphaFoldDB" id="W6QKZ0"/>
<keyword evidence="2" id="KW-1185">Reference proteome</keyword>
<sequence length="63" mass="7224">MAAWRLEPSMSVFFCFWCKAGVEQKLLLLETHSQQDQLKGIMLVSCREASSEPPCQFFDLVLV</sequence>
<gene>
    <name evidence="1" type="ORF">PROQFM164_S05g000499</name>
</gene>